<dbReference type="PIRSF" id="PIRSF038959">
    <property type="entry name" value="SdpI"/>
    <property type="match status" value="1"/>
</dbReference>
<evidence type="ECO:0000313" key="3">
    <source>
        <dbReference type="EMBL" id="OMD48805.1"/>
    </source>
</evidence>
<protein>
    <recommendedName>
        <fullName evidence="2">DUF1648 domain-containing protein</fullName>
    </recommendedName>
</protein>
<name>A0ABX3HF40_PAEBO</name>
<dbReference type="InterPro" id="IPR025962">
    <property type="entry name" value="SdpI/YhfL"/>
</dbReference>
<dbReference type="EMBL" id="MPTB01000011">
    <property type="protein sequence ID" value="OMD48805.1"/>
    <property type="molecule type" value="Genomic_DNA"/>
</dbReference>
<dbReference type="RefSeq" id="WP_076110557.1">
    <property type="nucleotide sequence ID" value="NZ_MPTB01000011.1"/>
</dbReference>
<keyword evidence="4" id="KW-1185">Reference proteome</keyword>
<dbReference type="Pfam" id="PF13630">
    <property type="entry name" value="SdpI"/>
    <property type="match status" value="1"/>
</dbReference>
<dbReference type="PANTHER" id="PTHR37810">
    <property type="entry name" value="IMMUNITY PROTEIN SDPI"/>
    <property type="match status" value="1"/>
</dbReference>
<evidence type="ECO:0000313" key="4">
    <source>
        <dbReference type="Proteomes" id="UP000187412"/>
    </source>
</evidence>
<feature type="transmembrane region" description="Helical" evidence="1">
    <location>
        <begin position="56"/>
        <end position="76"/>
    </location>
</feature>
<gene>
    <name evidence="3" type="ORF">BSK56_11035</name>
</gene>
<dbReference type="Proteomes" id="UP000187412">
    <property type="component" value="Unassembled WGS sequence"/>
</dbReference>
<keyword evidence="1" id="KW-0812">Transmembrane</keyword>
<reference evidence="3 4" key="1">
    <citation type="submission" date="2016-10" db="EMBL/GenBank/DDBJ databases">
        <title>Paenibacillus species isolates.</title>
        <authorList>
            <person name="Beno S.M."/>
        </authorList>
    </citation>
    <scope>NUCLEOTIDE SEQUENCE [LARGE SCALE GENOMIC DNA]</scope>
    <source>
        <strain evidence="3 4">FSL H7-0744</strain>
    </source>
</reference>
<dbReference type="Pfam" id="PF07853">
    <property type="entry name" value="DUF1648"/>
    <property type="match status" value="1"/>
</dbReference>
<evidence type="ECO:0000256" key="1">
    <source>
        <dbReference type="SAM" id="Phobius"/>
    </source>
</evidence>
<feature type="transmembrane region" description="Helical" evidence="1">
    <location>
        <begin position="203"/>
        <end position="219"/>
    </location>
</feature>
<dbReference type="InterPro" id="IPR012867">
    <property type="entry name" value="DUF1648"/>
</dbReference>
<sequence>MLKFKMTSIIALLVALIPMGLYLYLYPQMPDMVPMHFDIKGNADRFVPKSSSEVPFLAALGLMGFVFFKLIFFFIIRSAARKGEDNARSIAKILDITTLCCTVLFAGISVQALFVQAGSFDFSRMDLVRVAAGMLGLIMLLTGNRMPKLRRNSLAGLRTKETMRDEQAWFRAQRFAGKWYVTGGAAMVLGCLLPGWWALYAAIAIFAVVNIVPIVYVKAKLKPE</sequence>
<accession>A0ABX3HF40</accession>
<organism evidence="3 4">
    <name type="scientific">Paenibacillus borealis</name>
    <dbReference type="NCBI Taxonomy" id="160799"/>
    <lineage>
        <taxon>Bacteria</taxon>
        <taxon>Bacillati</taxon>
        <taxon>Bacillota</taxon>
        <taxon>Bacilli</taxon>
        <taxon>Bacillales</taxon>
        <taxon>Paenibacillaceae</taxon>
        <taxon>Paenibacillus</taxon>
    </lineage>
</organism>
<proteinExistence type="predicted"/>
<feature type="transmembrane region" description="Helical" evidence="1">
    <location>
        <begin position="96"/>
        <end position="115"/>
    </location>
</feature>
<keyword evidence="1" id="KW-0472">Membrane</keyword>
<dbReference type="InterPro" id="IPR026272">
    <property type="entry name" value="SdpI"/>
</dbReference>
<keyword evidence="1" id="KW-1133">Transmembrane helix</keyword>
<comment type="caution">
    <text evidence="3">The sequence shown here is derived from an EMBL/GenBank/DDBJ whole genome shotgun (WGS) entry which is preliminary data.</text>
</comment>
<feature type="domain" description="DUF1648" evidence="2">
    <location>
        <begin position="13"/>
        <end position="53"/>
    </location>
</feature>
<dbReference type="PANTHER" id="PTHR37810:SF5">
    <property type="entry name" value="IMMUNITY PROTEIN SDPI"/>
    <property type="match status" value="1"/>
</dbReference>
<feature type="transmembrane region" description="Helical" evidence="1">
    <location>
        <begin position="127"/>
        <end position="143"/>
    </location>
</feature>
<feature type="transmembrane region" description="Helical" evidence="1">
    <location>
        <begin position="7"/>
        <end position="25"/>
    </location>
</feature>
<evidence type="ECO:0000259" key="2">
    <source>
        <dbReference type="Pfam" id="PF07853"/>
    </source>
</evidence>